<accession>A0A3N0Z2S3</accession>
<reference evidence="2 3" key="1">
    <citation type="submission" date="2018-10" db="EMBL/GenBank/DDBJ databases">
        <title>Genome assembly for a Yunnan-Guizhou Plateau 3E fish, Anabarilius grahami (Regan), and its evolutionary and genetic applications.</title>
        <authorList>
            <person name="Jiang W."/>
        </authorList>
    </citation>
    <scope>NUCLEOTIDE SEQUENCE [LARGE SCALE GENOMIC DNA]</scope>
    <source>
        <strain evidence="2">AG-KIZ</strain>
        <tissue evidence="2">Muscle</tissue>
    </source>
</reference>
<organism evidence="2 3">
    <name type="scientific">Anabarilius grahami</name>
    <name type="common">Kanglang fish</name>
    <name type="synonym">Barilius grahami</name>
    <dbReference type="NCBI Taxonomy" id="495550"/>
    <lineage>
        <taxon>Eukaryota</taxon>
        <taxon>Metazoa</taxon>
        <taxon>Chordata</taxon>
        <taxon>Craniata</taxon>
        <taxon>Vertebrata</taxon>
        <taxon>Euteleostomi</taxon>
        <taxon>Actinopterygii</taxon>
        <taxon>Neopterygii</taxon>
        <taxon>Teleostei</taxon>
        <taxon>Ostariophysi</taxon>
        <taxon>Cypriniformes</taxon>
        <taxon>Xenocyprididae</taxon>
        <taxon>Xenocypridinae</taxon>
        <taxon>Xenocypridinae incertae sedis</taxon>
        <taxon>Anabarilius</taxon>
    </lineage>
</organism>
<evidence type="ECO:0000313" key="2">
    <source>
        <dbReference type="EMBL" id="ROL52780.1"/>
    </source>
</evidence>
<name>A0A3N0Z2S3_ANAGA</name>
<protein>
    <submittedName>
        <fullName evidence="2">Uncharacterized protein</fullName>
    </submittedName>
</protein>
<evidence type="ECO:0000313" key="3">
    <source>
        <dbReference type="Proteomes" id="UP000281406"/>
    </source>
</evidence>
<dbReference type="EMBL" id="RJVU01015056">
    <property type="protein sequence ID" value="ROL52780.1"/>
    <property type="molecule type" value="Genomic_DNA"/>
</dbReference>
<keyword evidence="3" id="KW-1185">Reference proteome</keyword>
<evidence type="ECO:0000256" key="1">
    <source>
        <dbReference type="SAM" id="MobiDB-lite"/>
    </source>
</evidence>
<dbReference type="AlphaFoldDB" id="A0A3N0Z2S3"/>
<sequence length="136" mass="15381">MTDGCSRVRNPMDSARRTDCVRACVRERESESKREHASVYPTFTNLMSRGFRKQRNRRQHSRGSYPTASCTKGPLLKGSPCTSSSSYRQQQKESVASPVFPQRACGPKQHSQLKCQQEKTDLKSVLLAKKASEKRS</sequence>
<comment type="caution">
    <text evidence="2">The sequence shown here is derived from an EMBL/GenBank/DDBJ whole genome shotgun (WGS) entry which is preliminary data.</text>
</comment>
<dbReference type="Proteomes" id="UP000281406">
    <property type="component" value="Unassembled WGS sequence"/>
</dbReference>
<feature type="compositionally biased region" description="Basic residues" evidence="1">
    <location>
        <begin position="50"/>
        <end position="61"/>
    </location>
</feature>
<feature type="compositionally biased region" description="Polar residues" evidence="1">
    <location>
        <begin position="80"/>
        <end position="94"/>
    </location>
</feature>
<gene>
    <name evidence="2" type="ORF">DPX16_21206</name>
</gene>
<proteinExistence type="predicted"/>
<feature type="region of interest" description="Disordered" evidence="1">
    <location>
        <begin position="46"/>
        <end position="117"/>
    </location>
</feature>